<dbReference type="GO" id="GO:0020037">
    <property type="term" value="F:heme binding"/>
    <property type="evidence" value="ECO:0007669"/>
    <property type="project" value="InterPro"/>
</dbReference>
<dbReference type="PRINTS" id="PR00465">
    <property type="entry name" value="EP450IV"/>
</dbReference>
<keyword evidence="5" id="KW-0349">Heme</keyword>
<dbReference type="EMBL" id="KV425938">
    <property type="protein sequence ID" value="KZV96797.1"/>
    <property type="molecule type" value="Genomic_DNA"/>
</dbReference>
<dbReference type="InterPro" id="IPR053007">
    <property type="entry name" value="CYP450_monoxygenase_sec-met"/>
</dbReference>
<dbReference type="OrthoDB" id="3366823at2759"/>
<dbReference type="GO" id="GO:0016705">
    <property type="term" value="F:oxidoreductase activity, acting on paired donors, with incorporation or reduction of molecular oxygen"/>
    <property type="evidence" value="ECO:0007669"/>
    <property type="project" value="InterPro"/>
</dbReference>
<sequence>MALDSNLVNPWLGAAAALVLVVAADRVWQRNQTKWTHEPPMLPYTIPFVGHAFSFSKSAQSLIRVAAKTFPGHQPYSLLLFGKRVYIFTSPKDANFIYRKSKALAFLPLVESLVGPAWGITQDGLDRLGDVDADGDSLFRNAHNFYRDSLKEGPQLDGLTLNFVKYVRAGLDDWFAKAGGEVKEVNLRTWSRALLGAASTNAVMGPSIIRNHPEFLSWVWAVERGFFFFVNRIPRFLAKKQYDARDNAMNAIAEYLEDESNRKDGAPMIWDRNDQMISKGMQLSDRARYSYSAYAALQTNSVPNSSALLWHLFNDRKLLRRVREEIAPVFKGEPYITTLEQVAELQQTCPLLRACFDETLRLYSPAASNRRVVEEIVVNGYTLKAGRHVILPAFAHHQSEVFGERPAGFRPDRFLPGGGADAKQVRAFGGGTSMCSGRYFASNEVLSYAAAVVWRCDVEMLKDGMVRISERKIDLTTA</sequence>
<dbReference type="CDD" id="cd11040">
    <property type="entry name" value="CYP7_CYP8-like"/>
    <property type="match status" value="1"/>
</dbReference>
<reference evidence="6 7" key="1">
    <citation type="journal article" date="2016" name="Mol. Biol. Evol.">
        <title>Comparative Genomics of Early-Diverging Mushroom-Forming Fungi Provides Insights into the Origins of Lignocellulose Decay Capabilities.</title>
        <authorList>
            <person name="Nagy L.G."/>
            <person name="Riley R."/>
            <person name="Tritt A."/>
            <person name="Adam C."/>
            <person name="Daum C."/>
            <person name="Floudas D."/>
            <person name="Sun H."/>
            <person name="Yadav J.S."/>
            <person name="Pangilinan J."/>
            <person name="Larsson K.H."/>
            <person name="Matsuura K."/>
            <person name="Barry K."/>
            <person name="Labutti K."/>
            <person name="Kuo R."/>
            <person name="Ohm R.A."/>
            <person name="Bhattacharya S.S."/>
            <person name="Shirouzu T."/>
            <person name="Yoshinaga Y."/>
            <person name="Martin F.M."/>
            <person name="Grigoriev I.V."/>
            <person name="Hibbett D.S."/>
        </authorList>
    </citation>
    <scope>NUCLEOTIDE SEQUENCE [LARGE SCALE GENOMIC DNA]</scope>
    <source>
        <strain evidence="6 7">HHB12029</strain>
    </source>
</reference>
<dbReference type="InterPro" id="IPR036396">
    <property type="entry name" value="Cyt_P450_sf"/>
</dbReference>
<feature type="binding site" description="axial binding residue" evidence="5">
    <location>
        <position position="435"/>
    </location>
    <ligand>
        <name>heme</name>
        <dbReference type="ChEBI" id="CHEBI:30413"/>
    </ligand>
    <ligandPart>
        <name>Fe</name>
        <dbReference type="ChEBI" id="CHEBI:18248"/>
    </ligandPart>
</feature>
<evidence type="ECO:0000256" key="3">
    <source>
        <dbReference type="ARBA" id="ARBA00022723"/>
    </source>
</evidence>
<dbReference type="Proteomes" id="UP000077266">
    <property type="component" value="Unassembled WGS sequence"/>
</dbReference>
<dbReference type="STRING" id="1314781.A0A165KSD2"/>
<evidence type="ECO:0000313" key="7">
    <source>
        <dbReference type="Proteomes" id="UP000077266"/>
    </source>
</evidence>
<evidence type="ECO:0000256" key="4">
    <source>
        <dbReference type="ARBA" id="ARBA00023004"/>
    </source>
</evidence>
<keyword evidence="3 5" id="KW-0479">Metal-binding</keyword>
<dbReference type="InParanoid" id="A0A165KSD2"/>
<dbReference type="PANTHER" id="PTHR47582">
    <property type="entry name" value="P450, PUTATIVE (EUROFUNG)-RELATED"/>
    <property type="match status" value="1"/>
</dbReference>
<dbReference type="PANTHER" id="PTHR47582:SF1">
    <property type="entry name" value="P450, PUTATIVE (EUROFUNG)-RELATED"/>
    <property type="match status" value="1"/>
</dbReference>
<evidence type="ECO:0000256" key="2">
    <source>
        <dbReference type="ARBA" id="ARBA00010617"/>
    </source>
</evidence>
<dbReference type="InterPro" id="IPR001128">
    <property type="entry name" value="Cyt_P450"/>
</dbReference>
<dbReference type="AlphaFoldDB" id="A0A165KSD2"/>
<keyword evidence="7" id="KW-1185">Reference proteome</keyword>
<dbReference type="InterPro" id="IPR002403">
    <property type="entry name" value="Cyt_P450_E_grp-IV"/>
</dbReference>
<comment type="similarity">
    <text evidence="2">Belongs to the cytochrome P450 family.</text>
</comment>
<keyword evidence="4 5" id="KW-0408">Iron</keyword>
<dbReference type="Pfam" id="PF00067">
    <property type="entry name" value="p450"/>
    <property type="match status" value="1"/>
</dbReference>
<proteinExistence type="inferred from homology"/>
<name>A0A165KSD2_EXIGL</name>
<dbReference type="GO" id="GO:0005506">
    <property type="term" value="F:iron ion binding"/>
    <property type="evidence" value="ECO:0007669"/>
    <property type="project" value="InterPro"/>
</dbReference>
<protein>
    <submittedName>
        <fullName evidence="6">Cytochrome P450</fullName>
    </submittedName>
</protein>
<comment type="cofactor">
    <cofactor evidence="1 5">
        <name>heme</name>
        <dbReference type="ChEBI" id="CHEBI:30413"/>
    </cofactor>
</comment>
<evidence type="ECO:0000313" key="6">
    <source>
        <dbReference type="EMBL" id="KZV96797.1"/>
    </source>
</evidence>
<dbReference type="Gene3D" id="1.10.630.10">
    <property type="entry name" value="Cytochrome P450"/>
    <property type="match status" value="1"/>
</dbReference>
<gene>
    <name evidence="6" type="ORF">EXIGLDRAFT_732363</name>
</gene>
<dbReference type="GO" id="GO:0004497">
    <property type="term" value="F:monooxygenase activity"/>
    <property type="evidence" value="ECO:0007669"/>
    <property type="project" value="InterPro"/>
</dbReference>
<accession>A0A165KSD2</accession>
<evidence type="ECO:0000256" key="1">
    <source>
        <dbReference type="ARBA" id="ARBA00001971"/>
    </source>
</evidence>
<organism evidence="6 7">
    <name type="scientific">Exidia glandulosa HHB12029</name>
    <dbReference type="NCBI Taxonomy" id="1314781"/>
    <lineage>
        <taxon>Eukaryota</taxon>
        <taxon>Fungi</taxon>
        <taxon>Dikarya</taxon>
        <taxon>Basidiomycota</taxon>
        <taxon>Agaricomycotina</taxon>
        <taxon>Agaricomycetes</taxon>
        <taxon>Auriculariales</taxon>
        <taxon>Exidiaceae</taxon>
        <taxon>Exidia</taxon>
    </lineage>
</organism>
<evidence type="ECO:0000256" key="5">
    <source>
        <dbReference type="PIRSR" id="PIRSR602403-1"/>
    </source>
</evidence>
<dbReference type="SUPFAM" id="SSF48264">
    <property type="entry name" value="Cytochrome P450"/>
    <property type="match status" value="1"/>
</dbReference>